<accession>A0A6J6E9W1</accession>
<keyword evidence="1" id="KW-0813">Transport</keyword>
<dbReference type="InterPro" id="IPR012292">
    <property type="entry name" value="Globin/Proto"/>
</dbReference>
<keyword evidence="3" id="KW-0479">Metal-binding</keyword>
<reference evidence="6" key="1">
    <citation type="submission" date="2020-05" db="EMBL/GenBank/DDBJ databases">
        <authorList>
            <person name="Chiriac C."/>
            <person name="Salcher M."/>
            <person name="Ghai R."/>
            <person name="Kavagutti S V."/>
        </authorList>
    </citation>
    <scope>NUCLEOTIDE SEQUENCE</scope>
</reference>
<dbReference type="InterPro" id="IPR001486">
    <property type="entry name" value="Hemoglobin_trunc"/>
</dbReference>
<dbReference type="GO" id="GO:0019825">
    <property type="term" value="F:oxygen binding"/>
    <property type="evidence" value="ECO:0007669"/>
    <property type="project" value="InterPro"/>
</dbReference>
<organism evidence="6">
    <name type="scientific">freshwater metagenome</name>
    <dbReference type="NCBI Taxonomy" id="449393"/>
    <lineage>
        <taxon>unclassified sequences</taxon>
        <taxon>metagenomes</taxon>
        <taxon>ecological metagenomes</taxon>
    </lineage>
</organism>
<dbReference type="CDD" id="cd14771">
    <property type="entry name" value="TrHb2_Mt-trHbO-like_O"/>
    <property type="match status" value="1"/>
</dbReference>
<dbReference type="InterPro" id="IPR009050">
    <property type="entry name" value="Globin-like_sf"/>
</dbReference>
<dbReference type="GO" id="GO:0020037">
    <property type="term" value="F:heme binding"/>
    <property type="evidence" value="ECO:0007669"/>
    <property type="project" value="InterPro"/>
</dbReference>
<keyword evidence="2" id="KW-0349">Heme</keyword>
<gene>
    <name evidence="6" type="ORF">UFOPK1684_00875</name>
</gene>
<evidence type="ECO:0000256" key="2">
    <source>
        <dbReference type="ARBA" id="ARBA00022617"/>
    </source>
</evidence>
<evidence type="ECO:0000313" key="6">
    <source>
        <dbReference type="EMBL" id="CAB4573222.1"/>
    </source>
</evidence>
<sequence length="140" mass="16100">MTDLSRGSGLYYRIGGSVTFDTLVAKFYEGIREDERLRPMYPEGDLGGAIWRLSSFLQQYFGGPTDYSDQRGHPRLRMRHAAFHVNPDAKERWLTHMRTALDCLELSPLDEGELWDYLERAALSMVNTFEDYPSSSSPKL</sequence>
<dbReference type="SUPFAM" id="SSF46458">
    <property type="entry name" value="Globin-like"/>
    <property type="match status" value="1"/>
</dbReference>
<evidence type="ECO:0000256" key="4">
    <source>
        <dbReference type="ARBA" id="ARBA00023004"/>
    </source>
</evidence>
<keyword evidence="4" id="KW-0408">Iron</keyword>
<dbReference type="PANTHER" id="PTHR47366">
    <property type="entry name" value="TWO-ON-TWO HEMOGLOBIN-3"/>
    <property type="match status" value="1"/>
</dbReference>
<dbReference type="PANTHER" id="PTHR47366:SF1">
    <property type="entry name" value="TWO-ON-TWO HEMOGLOBIN-3"/>
    <property type="match status" value="1"/>
</dbReference>
<dbReference type="InterPro" id="IPR044203">
    <property type="entry name" value="GlbO/GLB3-like"/>
</dbReference>
<dbReference type="Gene3D" id="1.10.490.10">
    <property type="entry name" value="Globins"/>
    <property type="match status" value="1"/>
</dbReference>
<evidence type="ECO:0000256" key="1">
    <source>
        <dbReference type="ARBA" id="ARBA00022448"/>
    </source>
</evidence>
<dbReference type="EMBL" id="CAEZTM010000036">
    <property type="protein sequence ID" value="CAB4573222.1"/>
    <property type="molecule type" value="Genomic_DNA"/>
</dbReference>
<name>A0A6J6E9W1_9ZZZZ</name>
<evidence type="ECO:0000256" key="5">
    <source>
        <dbReference type="ARBA" id="ARBA00034496"/>
    </source>
</evidence>
<comment type="similarity">
    <text evidence="5">Belongs to the truncated hemoglobin family. Group II subfamily.</text>
</comment>
<protein>
    <submittedName>
        <fullName evidence="6">Unannotated protein</fullName>
    </submittedName>
</protein>
<proteinExistence type="inferred from homology"/>
<dbReference type="GO" id="GO:0046872">
    <property type="term" value="F:metal ion binding"/>
    <property type="evidence" value="ECO:0007669"/>
    <property type="project" value="UniProtKB-KW"/>
</dbReference>
<dbReference type="AlphaFoldDB" id="A0A6J6E9W1"/>
<evidence type="ECO:0000256" key="3">
    <source>
        <dbReference type="ARBA" id="ARBA00022723"/>
    </source>
</evidence>
<dbReference type="Pfam" id="PF01152">
    <property type="entry name" value="Bac_globin"/>
    <property type="match status" value="1"/>
</dbReference>
<dbReference type="GO" id="GO:0005344">
    <property type="term" value="F:oxygen carrier activity"/>
    <property type="evidence" value="ECO:0007669"/>
    <property type="project" value="InterPro"/>
</dbReference>